<dbReference type="InterPro" id="IPR003646">
    <property type="entry name" value="SH3-like_bac-type"/>
</dbReference>
<proteinExistence type="predicted"/>
<protein>
    <submittedName>
        <fullName evidence="3">SH3 domain-containing protein</fullName>
    </submittedName>
</protein>
<comment type="caution">
    <text evidence="3">The sequence shown here is derived from an EMBL/GenBank/DDBJ whole genome shotgun (WGS) entry which is preliminary data.</text>
</comment>
<dbReference type="AlphaFoldDB" id="A0A3M9XCI8"/>
<dbReference type="Proteomes" id="UP000275436">
    <property type="component" value="Unassembled WGS sequence"/>
</dbReference>
<gene>
    <name evidence="3" type="ORF">DNR46_08835</name>
</gene>
<feature type="domain" description="SH3b" evidence="2">
    <location>
        <begin position="39"/>
        <end position="103"/>
    </location>
</feature>
<feature type="signal peptide" evidence="1">
    <location>
        <begin position="1"/>
        <end position="28"/>
    </location>
</feature>
<sequence>MSFRAFLPAAMLVTVAGFWLGPSTPGVAQYCEGTVHGLSGRYNLATGSGFLAVRTRPNSSSRMIGQLFNGDHVEIFDRRGNWYQVEIGGSTGWANTRWLRNDCRY</sequence>
<dbReference type="EMBL" id="QKOD01000002">
    <property type="protein sequence ID" value="RNJ45585.1"/>
    <property type="molecule type" value="Genomic_DNA"/>
</dbReference>
<evidence type="ECO:0000313" key="3">
    <source>
        <dbReference type="EMBL" id="RNJ45585.1"/>
    </source>
</evidence>
<name>A0A3M9XCI8_9HYPH</name>
<evidence type="ECO:0000259" key="2">
    <source>
        <dbReference type="PROSITE" id="PS51781"/>
    </source>
</evidence>
<dbReference type="SMART" id="SM00287">
    <property type="entry name" value="SH3b"/>
    <property type="match status" value="1"/>
</dbReference>
<evidence type="ECO:0000313" key="4">
    <source>
        <dbReference type="Proteomes" id="UP000275436"/>
    </source>
</evidence>
<dbReference type="RefSeq" id="WP_123167626.1">
    <property type="nucleotide sequence ID" value="NZ_QKOD01000002.1"/>
</dbReference>
<reference evidence="3 4" key="1">
    <citation type="journal article" date="2018" name="Mol. Plant Microbe Interact.">
        <title>Taxonomically Different Co-Microsymbionts of a Relict Legume, Oxytropis popoviana, Have Complementary Sets of Symbiotic Genes and Together Increase the Efficiency of Plant Nodulation.</title>
        <authorList>
            <person name="Safronova V."/>
            <person name="Belimov A."/>
            <person name="Sazanova A."/>
            <person name="Chirak E."/>
            <person name="Verkhozina A."/>
            <person name="Kuznetsova I."/>
            <person name="Andronov E."/>
            <person name="Puhalsky J."/>
            <person name="Tikhonovich I."/>
        </authorList>
    </citation>
    <scope>NUCLEOTIDE SEQUENCE [LARGE SCALE GENOMIC DNA]</scope>
    <source>
        <strain evidence="3 4">Opo-235</strain>
    </source>
</reference>
<dbReference type="PROSITE" id="PS51781">
    <property type="entry name" value="SH3B"/>
    <property type="match status" value="1"/>
</dbReference>
<keyword evidence="1" id="KW-0732">Signal</keyword>
<dbReference type="Pfam" id="PF08239">
    <property type="entry name" value="SH3_3"/>
    <property type="match status" value="1"/>
</dbReference>
<accession>A0A3M9XCI8</accession>
<feature type="chain" id="PRO_5018097832" evidence="1">
    <location>
        <begin position="29"/>
        <end position="105"/>
    </location>
</feature>
<dbReference type="Gene3D" id="2.30.30.40">
    <property type="entry name" value="SH3 Domains"/>
    <property type="match status" value="1"/>
</dbReference>
<organism evidence="3 4">
    <name type="scientific">Mesorhizobium japonicum</name>
    <dbReference type="NCBI Taxonomy" id="2066070"/>
    <lineage>
        <taxon>Bacteria</taxon>
        <taxon>Pseudomonadati</taxon>
        <taxon>Pseudomonadota</taxon>
        <taxon>Alphaproteobacteria</taxon>
        <taxon>Hyphomicrobiales</taxon>
        <taxon>Phyllobacteriaceae</taxon>
        <taxon>Mesorhizobium</taxon>
    </lineage>
</organism>
<evidence type="ECO:0000256" key="1">
    <source>
        <dbReference type="SAM" id="SignalP"/>
    </source>
</evidence>